<name>A0A839HCF1_9GAMM</name>
<evidence type="ECO:0000256" key="4">
    <source>
        <dbReference type="ARBA" id="ARBA00022840"/>
    </source>
</evidence>
<evidence type="ECO:0000256" key="1">
    <source>
        <dbReference type="ARBA" id="ARBA00022491"/>
    </source>
</evidence>
<dbReference type="PROSITE" id="PS51161">
    <property type="entry name" value="ATP_CONE"/>
    <property type="match status" value="1"/>
</dbReference>
<feature type="domain" description="ATP-cone" evidence="9">
    <location>
        <begin position="49"/>
        <end position="139"/>
    </location>
</feature>
<dbReference type="InterPro" id="IPR005144">
    <property type="entry name" value="ATP-cone_dom"/>
</dbReference>
<keyword evidence="1 8" id="KW-0678">Repressor</keyword>
<evidence type="ECO:0000256" key="5">
    <source>
        <dbReference type="ARBA" id="ARBA00023015"/>
    </source>
</evidence>
<evidence type="ECO:0000256" key="8">
    <source>
        <dbReference type="HAMAP-Rule" id="MF_00440"/>
    </source>
</evidence>
<evidence type="ECO:0000313" key="10">
    <source>
        <dbReference type="EMBL" id="MBB1126214.1"/>
    </source>
</evidence>
<keyword evidence="8" id="KW-0479">Metal-binding</keyword>
<proteinExistence type="inferred from homology"/>
<keyword evidence="6 8" id="KW-0238">DNA-binding</keyword>
<accession>A0A839HCF1</accession>
<comment type="function">
    <text evidence="8">Negatively regulates transcription of bacterial ribonucleotide reductase nrd genes and operons by binding to NrdR-boxes.</text>
</comment>
<dbReference type="InterPro" id="IPR003796">
    <property type="entry name" value="RNR_NrdR-like"/>
</dbReference>
<dbReference type="PANTHER" id="PTHR30455:SF2">
    <property type="entry name" value="TRANSCRIPTIONAL REPRESSOR NRDR"/>
    <property type="match status" value="1"/>
</dbReference>
<evidence type="ECO:0000256" key="6">
    <source>
        <dbReference type="ARBA" id="ARBA00023125"/>
    </source>
</evidence>
<keyword evidence="4 8" id="KW-0067">ATP-binding</keyword>
<gene>
    <name evidence="8 10" type="primary">nrdR</name>
    <name evidence="10" type="ORF">HUK38_08220</name>
</gene>
<sequence>MRCPYCGAPDTKVIDSRLSPEGDQVRRRRRCGICCERFNTYESIALEMPRVVKRDGTRVPFDQQKLLAGILRASEKRLISADVIEAMVARIGRRLLALGTNEITTREVGECALDELRDIDPVAYVRFASVYRKFDDIMAFKEEIERLQHLPSPEARQAQLDLFVGLDLCN</sequence>
<dbReference type="Pfam" id="PF22811">
    <property type="entry name" value="Zn_ribbon_NrdR"/>
    <property type="match status" value="1"/>
</dbReference>
<feature type="zinc finger region" evidence="8">
    <location>
        <begin position="3"/>
        <end position="34"/>
    </location>
</feature>
<keyword evidence="3 8" id="KW-0863">Zinc-finger</keyword>
<dbReference type="RefSeq" id="WP_182583843.1">
    <property type="nucleotide sequence ID" value="NZ_JABVCQ010000015.1"/>
</dbReference>
<dbReference type="HAMAP" id="MF_00440">
    <property type="entry name" value="NrdR"/>
    <property type="match status" value="1"/>
</dbReference>
<dbReference type="NCBIfam" id="TIGR00244">
    <property type="entry name" value="transcriptional regulator NrdR"/>
    <property type="match status" value="1"/>
</dbReference>
<dbReference type="GO" id="GO:0008270">
    <property type="term" value="F:zinc ion binding"/>
    <property type="evidence" value="ECO:0007669"/>
    <property type="project" value="UniProtKB-UniRule"/>
</dbReference>
<dbReference type="GO" id="GO:0005524">
    <property type="term" value="F:ATP binding"/>
    <property type="evidence" value="ECO:0007669"/>
    <property type="project" value="UniProtKB-UniRule"/>
</dbReference>
<evidence type="ECO:0000313" key="11">
    <source>
        <dbReference type="Proteomes" id="UP000548632"/>
    </source>
</evidence>
<comment type="cofactor">
    <cofactor evidence="8">
        <name>Zn(2+)</name>
        <dbReference type="ChEBI" id="CHEBI:29105"/>
    </cofactor>
    <text evidence="8">Binds 1 zinc ion.</text>
</comment>
<keyword evidence="11" id="KW-1185">Reference proteome</keyword>
<evidence type="ECO:0000256" key="3">
    <source>
        <dbReference type="ARBA" id="ARBA00022771"/>
    </source>
</evidence>
<dbReference type="Proteomes" id="UP000548632">
    <property type="component" value="Unassembled WGS sequence"/>
</dbReference>
<keyword evidence="2 8" id="KW-0547">Nucleotide-binding</keyword>
<reference evidence="10 11" key="1">
    <citation type="journal article" date="2020" name="Arch. Microbiol.">
        <title>The genome sequence of the giant phototrophic gammaproteobacterium Thiospirillum jenense gives insight into its physiological properties and phylogenetic relationships.</title>
        <authorList>
            <person name="Imhoff J.F."/>
            <person name="Meyer T.E."/>
            <person name="Kyndt J.A."/>
        </authorList>
    </citation>
    <scope>NUCLEOTIDE SEQUENCE [LARGE SCALE GENOMIC DNA]</scope>
    <source>
        <strain evidence="10 11">DSM 216</strain>
    </source>
</reference>
<dbReference type="PANTHER" id="PTHR30455">
    <property type="entry name" value="TRANSCRIPTIONAL REPRESSOR NRDR"/>
    <property type="match status" value="1"/>
</dbReference>
<dbReference type="EMBL" id="JABVCQ010000015">
    <property type="protein sequence ID" value="MBB1126214.1"/>
    <property type="molecule type" value="Genomic_DNA"/>
</dbReference>
<keyword evidence="5 8" id="KW-0805">Transcription regulation</keyword>
<comment type="caution">
    <text evidence="10">The sequence shown here is derived from an EMBL/GenBank/DDBJ whole genome shotgun (WGS) entry which is preliminary data.</text>
</comment>
<evidence type="ECO:0000256" key="2">
    <source>
        <dbReference type="ARBA" id="ARBA00022741"/>
    </source>
</evidence>
<dbReference type="GO" id="GO:0003677">
    <property type="term" value="F:DNA binding"/>
    <property type="evidence" value="ECO:0007669"/>
    <property type="project" value="UniProtKB-KW"/>
</dbReference>
<evidence type="ECO:0000256" key="7">
    <source>
        <dbReference type="ARBA" id="ARBA00023163"/>
    </source>
</evidence>
<dbReference type="Pfam" id="PF03477">
    <property type="entry name" value="ATP-cone"/>
    <property type="match status" value="1"/>
</dbReference>
<dbReference type="InterPro" id="IPR055173">
    <property type="entry name" value="NrdR-like_N"/>
</dbReference>
<keyword evidence="8" id="KW-0862">Zinc</keyword>
<organism evidence="10 11">
    <name type="scientific">Thiospirillum jenense</name>
    <dbReference type="NCBI Taxonomy" id="1653858"/>
    <lineage>
        <taxon>Bacteria</taxon>
        <taxon>Pseudomonadati</taxon>
        <taxon>Pseudomonadota</taxon>
        <taxon>Gammaproteobacteria</taxon>
        <taxon>Chromatiales</taxon>
        <taxon>Chromatiaceae</taxon>
        <taxon>Thiospirillum</taxon>
    </lineage>
</organism>
<keyword evidence="7 8" id="KW-0804">Transcription</keyword>
<dbReference type="AlphaFoldDB" id="A0A839HCF1"/>
<comment type="similarity">
    <text evidence="8">Belongs to the NrdR family.</text>
</comment>
<protein>
    <recommendedName>
        <fullName evidence="8">Transcriptional repressor NrdR</fullName>
    </recommendedName>
</protein>
<evidence type="ECO:0000259" key="9">
    <source>
        <dbReference type="PROSITE" id="PS51161"/>
    </source>
</evidence>
<dbReference type="GO" id="GO:0045892">
    <property type="term" value="P:negative regulation of DNA-templated transcription"/>
    <property type="evidence" value="ECO:0007669"/>
    <property type="project" value="UniProtKB-UniRule"/>
</dbReference>